<keyword evidence="3" id="KW-1185">Reference proteome</keyword>
<organism evidence="2 3">
    <name type="scientific">Ammoniphilus oxalaticus</name>
    <dbReference type="NCBI Taxonomy" id="66863"/>
    <lineage>
        <taxon>Bacteria</taxon>
        <taxon>Bacillati</taxon>
        <taxon>Bacillota</taxon>
        <taxon>Bacilli</taxon>
        <taxon>Bacillales</taxon>
        <taxon>Paenibacillaceae</taxon>
        <taxon>Aneurinibacillus group</taxon>
        <taxon>Ammoniphilus</taxon>
    </lineage>
</organism>
<dbReference type="Proteomes" id="UP000284219">
    <property type="component" value="Unassembled WGS sequence"/>
</dbReference>
<dbReference type="AlphaFoldDB" id="A0A419SQB5"/>
<evidence type="ECO:0000313" key="3">
    <source>
        <dbReference type="Proteomes" id="UP000284219"/>
    </source>
</evidence>
<dbReference type="SUPFAM" id="SSF88697">
    <property type="entry name" value="PUA domain-like"/>
    <property type="match status" value="1"/>
</dbReference>
<dbReference type="RefSeq" id="WP_120188165.1">
    <property type="nucleotide sequence ID" value="NZ_MCHY01000003.1"/>
</dbReference>
<reference evidence="2 3" key="1">
    <citation type="submission" date="2016-08" db="EMBL/GenBank/DDBJ databases">
        <title>Novel Firmicute Genomes.</title>
        <authorList>
            <person name="Poppleton D.I."/>
            <person name="Gribaldo S."/>
        </authorList>
    </citation>
    <scope>NUCLEOTIDE SEQUENCE [LARGE SCALE GENOMIC DNA]</scope>
    <source>
        <strain evidence="2 3">RAOx-1</strain>
    </source>
</reference>
<evidence type="ECO:0000313" key="2">
    <source>
        <dbReference type="EMBL" id="RKD26514.1"/>
    </source>
</evidence>
<comment type="caution">
    <text evidence="2">The sequence shown here is derived from an EMBL/GenBank/DDBJ whole genome shotgun (WGS) entry which is preliminary data.</text>
</comment>
<dbReference type="EMBL" id="MCHY01000003">
    <property type="protein sequence ID" value="RKD26514.1"/>
    <property type="molecule type" value="Genomic_DNA"/>
</dbReference>
<protein>
    <recommendedName>
        <fullName evidence="1">EVE domain-containing protein</fullName>
    </recommendedName>
</protein>
<name>A0A419SQB5_9BACL</name>
<sequence>MSGSNYLFITKPTTWERLVKDPNKFWPVNARNSRTLSGLEKGNEIIIYLTQKSVIAGIAEVTEELKGTNKPFIIAGDIYEYYLTMNYKFILDKNHLIPMKSVLNELDITKGLKNWGAGFQRSNRRLSDSDFRLLKEKIINNFEKQSTEGTTD</sequence>
<dbReference type="InterPro" id="IPR002740">
    <property type="entry name" value="EVE_domain"/>
</dbReference>
<accession>A0A419SQB5</accession>
<feature type="domain" description="EVE" evidence="1">
    <location>
        <begin position="6"/>
        <end position="134"/>
    </location>
</feature>
<dbReference type="Gene3D" id="3.10.590.10">
    <property type="entry name" value="ph1033 like domains"/>
    <property type="match status" value="1"/>
</dbReference>
<dbReference type="InterPro" id="IPR015947">
    <property type="entry name" value="PUA-like_sf"/>
</dbReference>
<evidence type="ECO:0000259" key="1">
    <source>
        <dbReference type="Pfam" id="PF01878"/>
    </source>
</evidence>
<dbReference type="OrthoDB" id="9793567at2"/>
<proteinExistence type="predicted"/>
<gene>
    <name evidence="2" type="ORF">BEP19_16895</name>
</gene>
<dbReference type="Pfam" id="PF01878">
    <property type="entry name" value="EVE"/>
    <property type="match status" value="1"/>
</dbReference>